<dbReference type="Pfam" id="PF13635">
    <property type="entry name" value="DUF4143"/>
    <property type="match status" value="1"/>
</dbReference>
<proteinExistence type="predicted"/>
<dbReference type="EMBL" id="LNQE01000943">
    <property type="protein sequence ID" value="KUG22709.1"/>
    <property type="molecule type" value="Genomic_DNA"/>
</dbReference>
<evidence type="ECO:0000313" key="3">
    <source>
        <dbReference type="EMBL" id="KUG22709.1"/>
    </source>
</evidence>
<feature type="domain" description="AAA" evidence="1">
    <location>
        <begin position="15"/>
        <end position="128"/>
    </location>
</feature>
<dbReference type="InterPro" id="IPR027417">
    <property type="entry name" value="P-loop_NTPase"/>
</dbReference>
<organism evidence="3">
    <name type="scientific">hydrocarbon metagenome</name>
    <dbReference type="NCBI Taxonomy" id="938273"/>
    <lineage>
        <taxon>unclassified sequences</taxon>
        <taxon>metagenomes</taxon>
        <taxon>ecological metagenomes</taxon>
    </lineage>
</organism>
<dbReference type="SUPFAM" id="SSF52540">
    <property type="entry name" value="P-loop containing nucleoside triphosphate hydrolases"/>
    <property type="match status" value="1"/>
</dbReference>
<reference evidence="3" key="1">
    <citation type="journal article" date="2015" name="Proc. Natl. Acad. Sci. U.S.A.">
        <title>Networks of energetic and metabolic interactions define dynamics in microbial communities.</title>
        <authorList>
            <person name="Embree M."/>
            <person name="Liu J.K."/>
            <person name="Al-Bassam M.M."/>
            <person name="Zengler K."/>
        </authorList>
    </citation>
    <scope>NUCLEOTIDE SEQUENCE</scope>
</reference>
<dbReference type="AlphaFoldDB" id="A0A0W8FP57"/>
<dbReference type="Pfam" id="PF13173">
    <property type="entry name" value="AAA_14"/>
    <property type="match status" value="1"/>
</dbReference>
<gene>
    <name evidence="3" type="ORF">ASZ90_007506</name>
</gene>
<dbReference type="Gene3D" id="3.40.50.300">
    <property type="entry name" value="P-loop containing nucleotide triphosphate hydrolases"/>
    <property type="match status" value="1"/>
</dbReference>
<sequence>MKRYLEKYIQSDLKRKIVLLTGPRQTGKTTLARMLKTDFDYFNYDNAEHRVSLLEKSWDRSKELVIFDELHKMKNWKSWLKGVYDTEKIPPSLIVTGSAKLDAYKKVGDSLAGRFFEYRLHPLDLKEIKLILGTDSLDKKLDKLLKLGGFPEPYLEGNETYYNRWKRSHLDIILKQDLLDLENLRQITSIETLIELLKKKVGAPISYKSLAEDLQCSDKTVKRWLSVLETLYVIFKVPPYHKNISRSLLKAPKYYFYDTGQLPDDSGMKLENLVACALLKEIHFREDCFGEKCNLCYLRNKDGREIDFLVTKKGAPAMMIEVKWSDDERSPNFSFFEKNTRSVKKVQIVKELKREKTYPDGAEIRTACKWLSEITLE</sequence>
<dbReference type="InterPro" id="IPR041682">
    <property type="entry name" value="AAA_14"/>
</dbReference>
<name>A0A0W8FP57_9ZZZZ</name>
<evidence type="ECO:0000259" key="1">
    <source>
        <dbReference type="Pfam" id="PF13173"/>
    </source>
</evidence>
<evidence type="ECO:0000259" key="2">
    <source>
        <dbReference type="Pfam" id="PF13635"/>
    </source>
</evidence>
<feature type="domain" description="DUF4143" evidence="2">
    <location>
        <begin position="176"/>
        <end position="325"/>
    </location>
</feature>
<dbReference type="PANTHER" id="PTHR43566:SF1">
    <property type="entry name" value="AAA+ ATPASE DOMAIN-CONTAINING PROTEIN"/>
    <property type="match status" value="1"/>
</dbReference>
<accession>A0A0W8FP57</accession>
<protein>
    <submittedName>
        <fullName evidence="3">Atpase (Aaa+ superfamily)-like protein</fullName>
    </submittedName>
</protein>
<comment type="caution">
    <text evidence="3">The sequence shown here is derived from an EMBL/GenBank/DDBJ whole genome shotgun (WGS) entry which is preliminary data.</text>
</comment>
<dbReference type="InterPro" id="IPR025420">
    <property type="entry name" value="DUF4143"/>
</dbReference>
<dbReference type="PANTHER" id="PTHR43566">
    <property type="entry name" value="CONSERVED PROTEIN"/>
    <property type="match status" value="1"/>
</dbReference>